<dbReference type="InterPro" id="IPR036291">
    <property type="entry name" value="NAD(P)-bd_dom_sf"/>
</dbReference>
<comment type="caution">
    <text evidence="4">The sequence shown here is derived from an EMBL/GenBank/DDBJ whole genome shotgun (WGS) entry which is preliminary data.</text>
</comment>
<dbReference type="PANTHER" id="PTHR24320">
    <property type="entry name" value="RETINOL DEHYDROGENASE"/>
    <property type="match status" value="1"/>
</dbReference>
<dbReference type="InterPro" id="IPR002347">
    <property type="entry name" value="SDR_fam"/>
</dbReference>
<dbReference type="GO" id="GO:0016491">
    <property type="term" value="F:oxidoreductase activity"/>
    <property type="evidence" value="ECO:0007669"/>
    <property type="project" value="UniProtKB-KW"/>
</dbReference>
<dbReference type="eggNOG" id="COG1028">
    <property type="taxonomic scope" value="Bacteria"/>
</dbReference>
<sequence>MKKILITGATDGIGLETAKVLASSDHHLLMHGRNKDKLDKAIQSVKSIAPNSTIEGYLADLSDFADITALTESILEQHCEVDVIINNAGIFKTAHPITKDGLDVRFVVNTFAPAIISRALLPILSEAGRIVNLSSAAQAPIDVDAMAGKKALNDDFQAYAQSKLALTIWSHQFAKSLPPKQVSVAVNPASMLASKMVKEGFGVAGHDLSVGVKILISAALSDEFSDASGKYFDNDIKKFSSPHPFANNTSQCEQVMTSLKAIISKYTA</sequence>
<dbReference type="Gene3D" id="3.40.50.720">
    <property type="entry name" value="NAD(P)-binding Rossmann-like Domain"/>
    <property type="match status" value="1"/>
</dbReference>
<evidence type="ECO:0000256" key="2">
    <source>
        <dbReference type="ARBA" id="ARBA00023002"/>
    </source>
</evidence>
<proteinExistence type="inferred from homology"/>
<dbReference type="STRING" id="1127673.GLIP_0180"/>
<comment type="similarity">
    <text evidence="1 3">Belongs to the short-chain dehydrogenases/reductases (SDR) family.</text>
</comment>
<gene>
    <name evidence="4" type="ORF">GLIP_0180</name>
</gene>
<accession>K6WWN2</accession>
<dbReference type="Pfam" id="PF00106">
    <property type="entry name" value="adh_short"/>
    <property type="match status" value="1"/>
</dbReference>
<keyword evidence="5" id="KW-1185">Reference proteome</keyword>
<name>K6WWN2_9ALTE</name>
<dbReference type="PANTHER" id="PTHR24320:SF148">
    <property type="entry name" value="NAD(P)-BINDING ROSSMANN-FOLD SUPERFAMILY PROTEIN"/>
    <property type="match status" value="1"/>
</dbReference>
<dbReference type="OrthoDB" id="109589at2"/>
<dbReference type="Proteomes" id="UP000006334">
    <property type="component" value="Unassembled WGS sequence"/>
</dbReference>
<evidence type="ECO:0000256" key="3">
    <source>
        <dbReference type="RuleBase" id="RU000363"/>
    </source>
</evidence>
<keyword evidence="2" id="KW-0560">Oxidoreductase</keyword>
<dbReference type="PRINTS" id="PR00081">
    <property type="entry name" value="GDHRDH"/>
</dbReference>
<dbReference type="RefSeq" id="WP_008842654.1">
    <property type="nucleotide sequence ID" value="NZ_BAEN01000007.1"/>
</dbReference>
<dbReference type="EMBL" id="BAEN01000007">
    <property type="protein sequence ID" value="GAC12834.1"/>
    <property type="molecule type" value="Genomic_DNA"/>
</dbReference>
<reference evidence="4 5" key="1">
    <citation type="journal article" date="2017" name="Antonie Van Leeuwenhoek">
        <title>Rhizobium rhizosphaerae sp. nov., a novel species isolated from rice rhizosphere.</title>
        <authorList>
            <person name="Zhao J.J."/>
            <person name="Zhang J."/>
            <person name="Zhang R.J."/>
            <person name="Zhang C.W."/>
            <person name="Yin H.Q."/>
            <person name="Zhang X.X."/>
        </authorList>
    </citation>
    <scope>NUCLEOTIDE SEQUENCE [LARGE SCALE GENOMIC DNA]</scope>
    <source>
        <strain evidence="4 5">E3</strain>
    </source>
</reference>
<dbReference type="SUPFAM" id="SSF51735">
    <property type="entry name" value="NAD(P)-binding Rossmann-fold domains"/>
    <property type="match status" value="1"/>
</dbReference>
<evidence type="ECO:0000313" key="5">
    <source>
        <dbReference type="Proteomes" id="UP000006334"/>
    </source>
</evidence>
<dbReference type="PRINTS" id="PR00080">
    <property type="entry name" value="SDRFAMILY"/>
</dbReference>
<organism evidence="4 5">
    <name type="scientific">Aliiglaciecola lipolytica E3</name>
    <dbReference type="NCBI Taxonomy" id="1127673"/>
    <lineage>
        <taxon>Bacteria</taxon>
        <taxon>Pseudomonadati</taxon>
        <taxon>Pseudomonadota</taxon>
        <taxon>Gammaproteobacteria</taxon>
        <taxon>Alteromonadales</taxon>
        <taxon>Alteromonadaceae</taxon>
        <taxon>Aliiglaciecola</taxon>
    </lineage>
</organism>
<evidence type="ECO:0000256" key="1">
    <source>
        <dbReference type="ARBA" id="ARBA00006484"/>
    </source>
</evidence>
<evidence type="ECO:0000313" key="4">
    <source>
        <dbReference type="EMBL" id="GAC12834.1"/>
    </source>
</evidence>
<protein>
    <submittedName>
        <fullName evidence="4">Short-chain dehydrogenase/reductase SDR</fullName>
    </submittedName>
</protein>
<dbReference type="AlphaFoldDB" id="K6WWN2"/>